<reference evidence="1" key="2">
    <citation type="submission" date="2020-08" db="EMBL/GenBank/DDBJ databases">
        <title>Plant Genome Project.</title>
        <authorList>
            <person name="Zhang R.-G."/>
        </authorList>
    </citation>
    <scope>NUCLEOTIDE SEQUENCE</scope>
    <source>
        <strain evidence="1">Huo1</strain>
        <tissue evidence="1">Leaf</tissue>
    </source>
</reference>
<proteinExistence type="predicted"/>
<dbReference type="EMBL" id="PNBA02000006">
    <property type="protein sequence ID" value="KAG6420314.1"/>
    <property type="molecule type" value="Genomic_DNA"/>
</dbReference>
<gene>
    <name evidence="1" type="ORF">SASPL_116838</name>
</gene>
<evidence type="ECO:0000313" key="1">
    <source>
        <dbReference type="EMBL" id="KAG6420314.1"/>
    </source>
</evidence>
<reference evidence="1" key="1">
    <citation type="submission" date="2018-01" db="EMBL/GenBank/DDBJ databases">
        <authorList>
            <person name="Mao J.F."/>
        </authorList>
    </citation>
    <scope>NUCLEOTIDE SEQUENCE</scope>
    <source>
        <strain evidence="1">Huo1</strain>
        <tissue evidence="1">Leaf</tissue>
    </source>
</reference>
<dbReference type="Proteomes" id="UP000298416">
    <property type="component" value="Unassembled WGS sequence"/>
</dbReference>
<keyword evidence="2" id="KW-1185">Reference proteome</keyword>
<dbReference type="AlphaFoldDB" id="A0A8X8ZYC5"/>
<sequence>MENDLIFRPNWENSVDENDPFESALSSMVSSPTASNNNYANGENIFLSMKLATVNPRMDFNMEALMSKDMFQSRGSLYSSVGYPFPSPCGNDPPFQPSNGRNQRIQMENFGASQVSSFWEDELHSVVQMGFGQGQMQNFQGILPKAQMKVEL</sequence>
<organism evidence="1">
    <name type="scientific">Salvia splendens</name>
    <name type="common">Scarlet sage</name>
    <dbReference type="NCBI Taxonomy" id="180675"/>
    <lineage>
        <taxon>Eukaryota</taxon>
        <taxon>Viridiplantae</taxon>
        <taxon>Streptophyta</taxon>
        <taxon>Embryophyta</taxon>
        <taxon>Tracheophyta</taxon>
        <taxon>Spermatophyta</taxon>
        <taxon>Magnoliopsida</taxon>
        <taxon>eudicotyledons</taxon>
        <taxon>Gunneridae</taxon>
        <taxon>Pentapetalae</taxon>
        <taxon>asterids</taxon>
        <taxon>lamiids</taxon>
        <taxon>Lamiales</taxon>
        <taxon>Lamiaceae</taxon>
        <taxon>Nepetoideae</taxon>
        <taxon>Mentheae</taxon>
        <taxon>Salviinae</taxon>
        <taxon>Salvia</taxon>
        <taxon>Salvia subgen. Calosphace</taxon>
        <taxon>core Calosphace</taxon>
    </lineage>
</organism>
<evidence type="ECO:0000313" key="2">
    <source>
        <dbReference type="Proteomes" id="UP000298416"/>
    </source>
</evidence>
<comment type="caution">
    <text evidence="1">The sequence shown here is derived from an EMBL/GenBank/DDBJ whole genome shotgun (WGS) entry which is preliminary data.</text>
</comment>
<accession>A0A8X8ZYC5</accession>
<name>A0A8X8ZYC5_SALSN</name>
<protein>
    <submittedName>
        <fullName evidence="1">Uncharacterized protein</fullName>
    </submittedName>
</protein>